<accession>A0AAD7YYN5</accession>
<feature type="domain" description="C2H2-type" evidence="9">
    <location>
        <begin position="120"/>
        <end position="148"/>
    </location>
</feature>
<feature type="compositionally biased region" description="Polar residues" evidence="8">
    <location>
        <begin position="628"/>
        <end position="640"/>
    </location>
</feature>
<feature type="compositionally biased region" description="Basic and acidic residues" evidence="8">
    <location>
        <begin position="556"/>
        <end position="572"/>
    </location>
</feature>
<feature type="compositionally biased region" description="Basic and acidic residues" evidence="8">
    <location>
        <begin position="1029"/>
        <end position="1042"/>
    </location>
</feature>
<reference evidence="10" key="1">
    <citation type="submission" date="2023-03" db="EMBL/GenBank/DDBJ databases">
        <title>Chromosome-level genomes of two armyworms, Mythimna separata and Mythimna loreyi, provide insights into the biosynthesis and reception of sex pheromones.</title>
        <authorList>
            <person name="Zhao H."/>
        </authorList>
    </citation>
    <scope>NUCLEOTIDE SEQUENCE</scope>
    <source>
        <strain evidence="10">BeijingLab</strain>
        <tissue evidence="10">Pupa</tissue>
    </source>
</reference>
<dbReference type="PROSITE" id="PS00028">
    <property type="entry name" value="ZINC_FINGER_C2H2_1"/>
    <property type="match status" value="6"/>
</dbReference>
<keyword evidence="6" id="KW-0539">Nucleus</keyword>
<evidence type="ECO:0000256" key="5">
    <source>
        <dbReference type="ARBA" id="ARBA00022833"/>
    </source>
</evidence>
<feature type="region of interest" description="Disordered" evidence="8">
    <location>
        <begin position="1150"/>
        <end position="1186"/>
    </location>
</feature>
<feature type="compositionally biased region" description="Low complexity" evidence="8">
    <location>
        <begin position="609"/>
        <end position="625"/>
    </location>
</feature>
<dbReference type="PROSITE" id="PS50157">
    <property type="entry name" value="ZINC_FINGER_C2H2_2"/>
    <property type="match status" value="4"/>
</dbReference>
<dbReference type="GO" id="GO:0005634">
    <property type="term" value="C:nucleus"/>
    <property type="evidence" value="ECO:0007669"/>
    <property type="project" value="UniProtKB-SubCell"/>
</dbReference>
<dbReference type="InterPro" id="IPR013087">
    <property type="entry name" value="Znf_C2H2_type"/>
</dbReference>
<keyword evidence="5" id="KW-0862">Zinc</keyword>
<feature type="compositionally biased region" description="Polar residues" evidence="8">
    <location>
        <begin position="664"/>
        <end position="676"/>
    </location>
</feature>
<feature type="compositionally biased region" description="Basic and acidic residues" evidence="8">
    <location>
        <begin position="898"/>
        <end position="909"/>
    </location>
</feature>
<comment type="caution">
    <text evidence="10">The sequence shown here is derived from an EMBL/GenBank/DDBJ whole genome shotgun (WGS) entry which is preliminary data.</text>
</comment>
<dbReference type="SUPFAM" id="SSF57667">
    <property type="entry name" value="beta-beta-alpha zinc fingers"/>
    <property type="match status" value="1"/>
</dbReference>
<keyword evidence="4 7" id="KW-0863">Zinc-finger</keyword>
<evidence type="ECO:0000313" key="10">
    <source>
        <dbReference type="EMBL" id="KAJ8731265.1"/>
    </source>
</evidence>
<evidence type="ECO:0000259" key="9">
    <source>
        <dbReference type="PROSITE" id="PS50157"/>
    </source>
</evidence>
<feature type="compositionally biased region" description="Polar residues" evidence="8">
    <location>
        <begin position="696"/>
        <end position="720"/>
    </location>
</feature>
<feature type="region of interest" description="Disordered" evidence="8">
    <location>
        <begin position="440"/>
        <end position="750"/>
    </location>
</feature>
<evidence type="ECO:0000256" key="4">
    <source>
        <dbReference type="ARBA" id="ARBA00022771"/>
    </source>
</evidence>
<evidence type="ECO:0000256" key="1">
    <source>
        <dbReference type="ARBA" id="ARBA00004123"/>
    </source>
</evidence>
<feature type="compositionally biased region" description="Polar residues" evidence="8">
    <location>
        <begin position="1162"/>
        <end position="1182"/>
    </location>
</feature>
<dbReference type="InterPro" id="IPR036236">
    <property type="entry name" value="Znf_C2H2_sf"/>
</dbReference>
<dbReference type="EMBL" id="JARGEI010000005">
    <property type="protein sequence ID" value="KAJ8731265.1"/>
    <property type="molecule type" value="Genomic_DNA"/>
</dbReference>
<evidence type="ECO:0000256" key="8">
    <source>
        <dbReference type="SAM" id="MobiDB-lite"/>
    </source>
</evidence>
<dbReference type="SMART" id="SM00355">
    <property type="entry name" value="ZnF_C2H2"/>
    <property type="match status" value="6"/>
</dbReference>
<keyword evidence="2" id="KW-0479">Metal-binding</keyword>
<keyword evidence="3" id="KW-0677">Repeat</keyword>
<feature type="region of interest" description="Disordered" evidence="8">
    <location>
        <begin position="27"/>
        <end position="51"/>
    </location>
</feature>
<feature type="compositionally biased region" description="Acidic residues" evidence="8">
    <location>
        <begin position="1061"/>
        <end position="1077"/>
    </location>
</feature>
<evidence type="ECO:0000256" key="7">
    <source>
        <dbReference type="PROSITE-ProRule" id="PRU00042"/>
    </source>
</evidence>
<evidence type="ECO:0000313" key="11">
    <source>
        <dbReference type="Proteomes" id="UP001231518"/>
    </source>
</evidence>
<proteinExistence type="predicted"/>
<feature type="compositionally biased region" description="Basic and acidic residues" evidence="8">
    <location>
        <begin position="1508"/>
        <end position="1524"/>
    </location>
</feature>
<feature type="region of interest" description="Disordered" evidence="8">
    <location>
        <begin position="1021"/>
        <end position="1105"/>
    </location>
</feature>
<feature type="compositionally biased region" description="Polar residues" evidence="8">
    <location>
        <begin position="467"/>
        <end position="477"/>
    </location>
</feature>
<feature type="compositionally biased region" description="Polar residues" evidence="8">
    <location>
        <begin position="597"/>
        <end position="608"/>
    </location>
</feature>
<evidence type="ECO:0000256" key="2">
    <source>
        <dbReference type="ARBA" id="ARBA00022723"/>
    </source>
</evidence>
<feature type="compositionally biased region" description="Polar residues" evidence="8">
    <location>
        <begin position="494"/>
        <end position="504"/>
    </location>
</feature>
<feature type="region of interest" description="Disordered" evidence="8">
    <location>
        <begin position="1469"/>
        <end position="1537"/>
    </location>
</feature>
<dbReference type="Gene3D" id="3.30.160.60">
    <property type="entry name" value="Classic Zinc Finger"/>
    <property type="match status" value="3"/>
</dbReference>
<sequence length="1537" mass="171516">MTTKQEFNCVFCKDIFENKEDLQEHFRKHGDPNYKNRSEIDPQAPDDKSKDKADLVSCDVCAQVFPTISKAITHKHKMHPDHDAKYFCPWCGKLFTMKHLYNVHVQSNHGKQEQTEGKRFHCNSCNVDFFIPSAMINHNKFFHRQDTDLPDIGQSKKVKICDQEVIPVYYCAFCGEEYENKVNLIKHTTDDHGDENQSPDEVLKCPMCEAVFYHLDAYEFHLTFHSSEDMYSVKNPEFSDLLDYSLETVPPVIEKVVNMETEDPAQDTEEAESTINAVGIEKFLELAMDQSEDSNPVKAKKHKKRKKSKKSAITLDEFLSMNQDVFGEGLDFQGVEEVPTRVVKKQLKNNKKSGNTMVTSAELDKLKRAGIVVKKQGSRNPIVKNLTVTNSMPVKSAVNKPVYKISNVRGIETSSEVLTKLMNQSNNQIKIVKKVNPSAAANESKQIEEAETAPDDVNENTKEHSQNIEGNTLPKSDNVTKDLPSPKCEKSQPMMATTENSLPNKTDIKSNEDTTKITSNNNENTQKLSEISDSHDSPKPVNHKTGDGVVSEEEPEHEKVEKYESDEYHSDTEETSANKSESVNCVNKDSADGNQEIIDTNSNQKNDISASASSLSTLKHLSHLTVKPVSQNRKSISTDGSVAGASDKNTEGQSPRLSHVTFKPFSQNKKSLSTEPVSDKNTEAQSPHLSHLTVKPISQNKKSSSTEPSGIKNTEDQSPQNDDKESSSEPTATDRTTLNKPQNTSEKNLNMDALKTLSKNITIKSVSTKRNIDESDPDDDVIDTKEKVTNDLKLQNDSCNRNLSIKKAKVELSEPKPNYKIINSLNNQDRKCMPAKQAITKPPMGKITNKITVEKSDNSLPTSNANILKRLTNITTKPIVNKNNCPPSTVKQANIAKKTTETEEKKEEIIEIFDVDDSEDEEQNNKQPPPENIQNSKSMNALKNLSKNITIKSFSQQSAQKNIKVENTIKHIKIEKEDNNSQNTFKDESNIDTLINLQNRSDAFKNVLQGLCKNITIKSRNTSPSQFPKMEEYNSQDSKELDDNCASDSDSCPGNVKITELDEDMEHDGDNEEDSETTETLNTNFDNPIVELPNEPCRENEDEDEHDFEINTKVITQQKSNQSMNSTSKSNVCLNNLRNINKSITIKSLSKSSIDNDERTKPAQTYDSQETPQKKQLPTKPSNPVIKQIQSDNMSNNRISKNIDHTSAQSWNQKVCAVNQVNTVNKEVTVKTIQTKTVIQEITTTVTKTIKTVNQTMKQEVRNNFQTNSPMVQRIQGIRPSQSKNLQGVVIRHASPMSGPRPSNTIAQIRPASSVVRPSKQIAPIRPSLNVARPSNPRMTVAKKAPISTASSNKQVIGRPLKISPTAMVATTNAKRPNTEDVSGPFSCFKKPKESLIPVSDIPSFVSSATESTAQFTSASHTSSSNFTSTTKVVKGNTVMTAKQMKSEVNATSQQLNRLSNNTGLKITTSQHKQSQAVQEQSESSPMKRTTLEAIQRLQQQGLLVKKPRVEVNEASEDSDHADDNNVGYSSADEHDD</sequence>
<feature type="region of interest" description="Disordered" evidence="8">
    <location>
        <begin position="897"/>
        <end position="938"/>
    </location>
</feature>
<feature type="compositionally biased region" description="Low complexity" evidence="8">
    <location>
        <begin position="1474"/>
        <end position="1485"/>
    </location>
</feature>
<gene>
    <name evidence="10" type="ORF">PYW07_004429</name>
</gene>
<feature type="compositionally biased region" description="Polar residues" evidence="8">
    <location>
        <begin position="516"/>
        <end position="529"/>
    </location>
</feature>
<keyword evidence="11" id="KW-1185">Reference proteome</keyword>
<feature type="compositionally biased region" description="Polar residues" evidence="8">
    <location>
        <begin position="575"/>
        <end position="587"/>
    </location>
</feature>
<dbReference type="PANTHER" id="PTHR24406">
    <property type="entry name" value="TRANSCRIPTIONAL REPRESSOR CTCFL-RELATED"/>
    <property type="match status" value="1"/>
</dbReference>
<feature type="compositionally biased region" description="Polar residues" evidence="8">
    <location>
        <begin position="728"/>
        <end position="748"/>
    </location>
</feature>
<comment type="subcellular location">
    <subcellularLocation>
        <location evidence="1">Nucleus</location>
    </subcellularLocation>
</comment>
<evidence type="ECO:0000256" key="3">
    <source>
        <dbReference type="ARBA" id="ARBA00022737"/>
    </source>
</evidence>
<feature type="domain" description="C2H2-type" evidence="9">
    <location>
        <begin position="7"/>
        <end position="34"/>
    </location>
</feature>
<feature type="compositionally biased region" description="Acidic residues" evidence="8">
    <location>
        <begin position="449"/>
        <end position="458"/>
    </location>
</feature>
<feature type="compositionally biased region" description="Basic and acidic residues" evidence="8">
    <location>
        <begin position="506"/>
        <end position="515"/>
    </location>
</feature>
<organism evidence="10 11">
    <name type="scientific">Mythimna separata</name>
    <name type="common">Oriental armyworm</name>
    <name type="synonym">Pseudaletia separata</name>
    <dbReference type="NCBI Taxonomy" id="271217"/>
    <lineage>
        <taxon>Eukaryota</taxon>
        <taxon>Metazoa</taxon>
        <taxon>Ecdysozoa</taxon>
        <taxon>Arthropoda</taxon>
        <taxon>Hexapoda</taxon>
        <taxon>Insecta</taxon>
        <taxon>Pterygota</taxon>
        <taxon>Neoptera</taxon>
        <taxon>Endopterygota</taxon>
        <taxon>Lepidoptera</taxon>
        <taxon>Glossata</taxon>
        <taxon>Ditrysia</taxon>
        <taxon>Noctuoidea</taxon>
        <taxon>Noctuidae</taxon>
        <taxon>Noctuinae</taxon>
        <taxon>Hadenini</taxon>
        <taxon>Mythimna</taxon>
    </lineage>
</organism>
<feature type="domain" description="C2H2-type" evidence="9">
    <location>
        <begin position="169"/>
        <end position="197"/>
    </location>
</feature>
<dbReference type="InterPro" id="IPR050888">
    <property type="entry name" value="ZnF_C2H2-type_TF"/>
</dbReference>
<feature type="compositionally biased region" description="Acidic residues" evidence="8">
    <location>
        <begin position="910"/>
        <end position="922"/>
    </location>
</feature>
<protein>
    <recommendedName>
        <fullName evidence="9">C2H2-type domain-containing protein</fullName>
    </recommendedName>
</protein>
<evidence type="ECO:0000256" key="6">
    <source>
        <dbReference type="ARBA" id="ARBA00023242"/>
    </source>
</evidence>
<dbReference type="Proteomes" id="UP001231518">
    <property type="component" value="Chromosome 16"/>
</dbReference>
<dbReference type="GO" id="GO:0008270">
    <property type="term" value="F:zinc ion binding"/>
    <property type="evidence" value="ECO:0007669"/>
    <property type="project" value="UniProtKB-KW"/>
</dbReference>
<feature type="domain" description="C2H2-type" evidence="9">
    <location>
        <begin position="86"/>
        <end position="114"/>
    </location>
</feature>
<name>A0AAD7YYN5_MYTSE</name>